<feature type="chain" id="PRO_5039455058" evidence="2">
    <location>
        <begin position="24"/>
        <end position="420"/>
    </location>
</feature>
<dbReference type="EMBL" id="BMMX01000019">
    <property type="protein sequence ID" value="GGL01700.1"/>
    <property type="molecule type" value="Genomic_DNA"/>
</dbReference>
<evidence type="ECO:0000313" key="4">
    <source>
        <dbReference type="EMBL" id="GGL01700.1"/>
    </source>
</evidence>
<comment type="caution">
    <text evidence="4">The sequence shown here is derived from an EMBL/GenBank/DDBJ whole genome shotgun (WGS) entry which is preliminary data.</text>
</comment>
<dbReference type="AlphaFoldDB" id="A0A8J3C114"/>
<sequence length="420" mass="44636">MRKARITLAAAVVAATLTGGLAAASRSDTADAAIGGITWQDEFNGAAGAPIDGSKWKFDIGGSGWGNNELEYYTNSTSNVSQDGQGHLAITARKENPANYQCHYGRCEYTSGRILTQDKFTQAYGRFEARIKIPKGQGIWPAFWMLGSDIGSNPWPNSGEIDIMENVGKEPNTVYGTVHGPGYSGGSSIGGHKVAGSALGDAFHTYAVEWSPNLIVWFLDGQEYFRVTPASLNGNRWVFDHPFFMLLNVAVGGYWPGNPDASTVFPQTMLVDWVRVSAWNDGGGGGSTPPPSTGGTMLKSNFSGRCIDIPGGNAVDGARLQMYDCNGSDAQKWTFQGDGTLRAKGMCMDPAGGALSNGTPIQIVSCNGNPVQRFTLSGAGDLVNVSANRCVDVKDWNSGNGAQLQLWDCGGTSNQKWTKA</sequence>
<dbReference type="Pfam" id="PF00652">
    <property type="entry name" value="Ricin_B_lectin"/>
    <property type="match status" value="1"/>
</dbReference>
<keyword evidence="2" id="KW-0732">Signal</keyword>
<feature type="signal peptide" evidence="2">
    <location>
        <begin position="1"/>
        <end position="23"/>
    </location>
</feature>
<organism evidence="4 5">
    <name type="scientific">Mangrovihabitans endophyticus</name>
    <dbReference type="NCBI Taxonomy" id="1751298"/>
    <lineage>
        <taxon>Bacteria</taxon>
        <taxon>Bacillati</taxon>
        <taxon>Actinomycetota</taxon>
        <taxon>Actinomycetes</taxon>
        <taxon>Micromonosporales</taxon>
        <taxon>Micromonosporaceae</taxon>
        <taxon>Mangrovihabitans</taxon>
    </lineage>
</organism>
<dbReference type="CDD" id="cd08023">
    <property type="entry name" value="GH16_laminarinase_like"/>
    <property type="match status" value="1"/>
</dbReference>
<dbReference type="GO" id="GO:0004553">
    <property type="term" value="F:hydrolase activity, hydrolyzing O-glycosyl compounds"/>
    <property type="evidence" value="ECO:0007669"/>
    <property type="project" value="InterPro"/>
</dbReference>
<comment type="similarity">
    <text evidence="1">Belongs to the glycosyl hydrolase 16 family.</text>
</comment>
<name>A0A8J3C114_9ACTN</name>
<dbReference type="InterPro" id="IPR050546">
    <property type="entry name" value="Glycosyl_Hydrlase_16"/>
</dbReference>
<gene>
    <name evidence="4" type="ORF">GCM10012284_40360</name>
</gene>
<evidence type="ECO:0000313" key="5">
    <source>
        <dbReference type="Proteomes" id="UP000656042"/>
    </source>
</evidence>
<dbReference type="SUPFAM" id="SSF49899">
    <property type="entry name" value="Concanavalin A-like lectins/glucanases"/>
    <property type="match status" value="1"/>
</dbReference>
<dbReference type="InterPro" id="IPR035992">
    <property type="entry name" value="Ricin_B-like_lectins"/>
</dbReference>
<keyword evidence="5" id="KW-1185">Reference proteome</keyword>
<dbReference type="SUPFAM" id="SSF50370">
    <property type="entry name" value="Ricin B-like lectins"/>
    <property type="match status" value="1"/>
</dbReference>
<feature type="domain" description="GH16" evidence="3">
    <location>
        <begin position="32"/>
        <end position="282"/>
    </location>
</feature>
<evidence type="ECO:0000259" key="3">
    <source>
        <dbReference type="PROSITE" id="PS51762"/>
    </source>
</evidence>
<dbReference type="PANTHER" id="PTHR10963:SF55">
    <property type="entry name" value="GLYCOSIDE HYDROLASE FAMILY 16 PROTEIN"/>
    <property type="match status" value="1"/>
</dbReference>
<dbReference type="Proteomes" id="UP000656042">
    <property type="component" value="Unassembled WGS sequence"/>
</dbReference>
<accession>A0A8J3C114</accession>
<proteinExistence type="inferred from homology"/>
<dbReference type="GO" id="GO:0005975">
    <property type="term" value="P:carbohydrate metabolic process"/>
    <property type="evidence" value="ECO:0007669"/>
    <property type="project" value="InterPro"/>
</dbReference>
<dbReference type="Gene3D" id="2.80.10.50">
    <property type="match status" value="1"/>
</dbReference>
<evidence type="ECO:0000256" key="2">
    <source>
        <dbReference type="SAM" id="SignalP"/>
    </source>
</evidence>
<evidence type="ECO:0000256" key="1">
    <source>
        <dbReference type="ARBA" id="ARBA00006865"/>
    </source>
</evidence>
<dbReference type="PANTHER" id="PTHR10963">
    <property type="entry name" value="GLYCOSYL HYDROLASE-RELATED"/>
    <property type="match status" value="1"/>
</dbReference>
<dbReference type="Gene3D" id="2.60.120.200">
    <property type="match status" value="1"/>
</dbReference>
<reference evidence="4" key="2">
    <citation type="submission" date="2020-09" db="EMBL/GenBank/DDBJ databases">
        <authorList>
            <person name="Sun Q."/>
            <person name="Zhou Y."/>
        </authorList>
    </citation>
    <scope>NUCLEOTIDE SEQUENCE</scope>
    <source>
        <strain evidence="4">CGMCC 4.7299</strain>
    </source>
</reference>
<dbReference type="PROSITE" id="PS50231">
    <property type="entry name" value="RICIN_B_LECTIN"/>
    <property type="match status" value="1"/>
</dbReference>
<dbReference type="InterPro" id="IPR013320">
    <property type="entry name" value="ConA-like_dom_sf"/>
</dbReference>
<dbReference type="InterPro" id="IPR000757">
    <property type="entry name" value="Beta-glucanase-like"/>
</dbReference>
<dbReference type="Pfam" id="PF00722">
    <property type="entry name" value="Glyco_hydro_16"/>
    <property type="match status" value="1"/>
</dbReference>
<dbReference type="SMART" id="SM00458">
    <property type="entry name" value="RICIN"/>
    <property type="match status" value="1"/>
</dbReference>
<dbReference type="RefSeq" id="WP_189080805.1">
    <property type="nucleotide sequence ID" value="NZ_BMMX01000019.1"/>
</dbReference>
<reference evidence="4" key="1">
    <citation type="journal article" date="2014" name="Int. J. Syst. Evol. Microbiol.">
        <title>Complete genome sequence of Corynebacterium casei LMG S-19264T (=DSM 44701T), isolated from a smear-ripened cheese.</title>
        <authorList>
            <consortium name="US DOE Joint Genome Institute (JGI-PGF)"/>
            <person name="Walter F."/>
            <person name="Albersmeier A."/>
            <person name="Kalinowski J."/>
            <person name="Ruckert C."/>
        </authorList>
    </citation>
    <scope>NUCLEOTIDE SEQUENCE</scope>
    <source>
        <strain evidence="4">CGMCC 4.7299</strain>
    </source>
</reference>
<dbReference type="PROSITE" id="PS51762">
    <property type="entry name" value="GH16_2"/>
    <property type="match status" value="1"/>
</dbReference>
<protein>
    <submittedName>
        <fullName evidence="4">Endo-1,3-beta-glucanase</fullName>
    </submittedName>
</protein>
<dbReference type="InterPro" id="IPR000772">
    <property type="entry name" value="Ricin_B_lectin"/>
</dbReference>